<gene>
    <name evidence="1" type="ORF">TbgDal_VII1330</name>
</gene>
<dbReference type="AlphaFoldDB" id="C9ZS23"/>
<dbReference type="Proteomes" id="UP000002316">
    <property type="component" value="Chromosome 7"/>
</dbReference>
<evidence type="ECO:0000313" key="1">
    <source>
        <dbReference type="EMBL" id="CBH12159.1"/>
    </source>
</evidence>
<dbReference type="KEGG" id="tbg:TbgDal_VII1330"/>
<name>C9ZS23_TRYB9</name>
<dbReference type="RefSeq" id="XP_011774442.1">
    <property type="nucleotide sequence ID" value="XM_011776140.1"/>
</dbReference>
<organism evidence="1 2">
    <name type="scientific">Trypanosoma brucei gambiense (strain MHOM/CI/86/DAL972)</name>
    <dbReference type="NCBI Taxonomy" id="679716"/>
    <lineage>
        <taxon>Eukaryota</taxon>
        <taxon>Discoba</taxon>
        <taxon>Euglenozoa</taxon>
        <taxon>Kinetoplastea</taxon>
        <taxon>Metakinetoplastina</taxon>
        <taxon>Trypanosomatida</taxon>
        <taxon>Trypanosomatidae</taxon>
        <taxon>Trypanosoma</taxon>
    </lineage>
</organism>
<dbReference type="GeneID" id="23862265"/>
<proteinExistence type="predicted"/>
<evidence type="ECO:0000313" key="2">
    <source>
        <dbReference type="Proteomes" id="UP000002316"/>
    </source>
</evidence>
<protein>
    <submittedName>
        <fullName evidence="1">Uncharacterized protein</fullName>
    </submittedName>
</protein>
<dbReference type="EMBL" id="FN554970">
    <property type="protein sequence ID" value="CBH12159.1"/>
    <property type="molecule type" value="Genomic_DNA"/>
</dbReference>
<accession>C9ZS23</accession>
<sequence length="200" mass="21922">MVENGDNRSLEGQCPALCTLLHYIQHSTWQTFEHPCHASLQLVKNRNIKPLPPCFPHRPFSSSAQLVVHRRVRSRWLLVVIPTQSVGPRSLSFPVGKYAMKGSAPLTSDGASYQSLKSTGKALSNAAAVQIIAGTEGRYISLPLHQLSPLAVHYGYVFRLPTEETPPQACSNPFCFLRLLIISITSPPPHTHAPTAVPAE</sequence>
<reference evidence="2" key="1">
    <citation type="journal article" date="2010" name="PLoS Negl. Trop. Dis.">
        <title>The genome sequence of Trypanosoma brucei gambiense, causative agent of chronic human african trypanosomiasis.</title>
        <authorList>
            <person name="Jackson A.P."/>
            <person name="Sanders M."/>
            <person name="Berry A."/>
            <person name="McQuillan J."/>
            <person name="Aslett M.A."/>
            <person name="Quail M.A."/>
            <person name="Chukualim B."/>
            <person name="Capewell P."/>
            <person name="MacLeod A."/>
            <person name="Melville S.E."/>
            <person name="Gibson W."/>
            <person name="Barry J.D."/>
            <person name="Berriman M."/>
            <person name="Hertz-Fowler C."/>
        </authorList>
    </citation>
    <scope>NUCLEOTIDE SEQUENCE [LARGE SCALE GENOMIC DNA]</scope>
    <source>
        <strain evidence="2">MHOM/CI/86/DAL972</strain>
    </source>
</reference>